<dbReference type="GO" id="GO:0008270">
    <property type="term" value="F:zinc ion binding"/>
    <property type="evidence" value="ECO:0007669"/>
    <property type="project" value="UniProtKB-KW"/>
</dbReference>
<evidence type="ECO:0000313" key="5">
    <source>
        <dbReference type="Proteomes" id="UP000692954"/>
    </source>
</evidence>
<dbReference type="GO" id="GO:0006623">
    <property type="term" value="P:protein targeting to vacuole"/>
    <property type="evidence" value="ECO:0007669"/>
    <property type="project" value="InterPro"/>
</dbReference>
<evidence type="ECO:0000256" key="2">
    <source>
        <dbReference type="SAM" id="Coils"/>
    </source>
</evidence>
<dbReference type="OrthoDB" id="289913at2759"/>
<reference evidence="4" key="1">
    <citation type="submission" date="2021-01" db="EMBL/GenBank/DDBJ databases">
        <authorList>
            <consortium name="Genoscope - CEA"/>
            <person name="William W."/>
        </authorList>
    </citation>
    <scope>NUCLEOTIDE SEQUENCE</scope>
</reference>
<feature type="coiled-coil region" evidence="2">
    <location>
        <begin position="4"/>
        <end position="63"/>
    </location>
</feature>
<dbReference type="PANTHER" id="PTHR12616:SF8">
    <property type="entry name" value="VACUOLAR PROTEIN SORTING-ASSOCIATED PROTEIN 8 HOMOLOG"/>
    <property type="match status" value="1"/>
</dbReference>
<keyword evidence="2" id="KW-0175">Coiled coil</keyword>
<organism evidence="4 5">
    <name type="scientific">Paramecium sonneborni</name>
    <dbReference type="NCBI Taxonomy" id="65129"/>
    <lineage>
        <taxon>Eukaryota</taxon>
        <taxon>Sar</taxon>
        <taxon>Alveolata</taxon>
        <taxon>Ciliophora</taxon>
        <taxon>Intramacronucleata</taxon>
        <taxon>Oligohymenophorea</taxon>
        <taxon>Peniculida</taxon>
        <taxon>Parameciidae</taxon>
        <taxon>Paramecium</taxon>
    </lineage>
</organism>
<dbReference type="PANTHER" id="PTHR12616">
    <property type="entry name" value="VACUOLAR PROTEIN SORTING VPS41"/>
    <property type="match status" value="1"/>
</dbReference>
<keyword evidence="1" id="KW-0479">Metal-binding</keyword>
<dbReference type="InterPro" id="IPR045111">
    <property type="entry name" value="Vps41/Vps8"/>
</dbReference>
<keyword evidence="1" id="KW-0862">Zinc</keyword>
<dbReference type="EMBL" id="CAJJDN010000044">
    <property type="protein sequence ID" value="CAD8083032.1"/>
    <property type="molecule type" value="Genomic_DNA"/>
</dbReference>
<dbReference type="GO" id="GO:0005770">
    <property type="term" value="C:late endosome"/>
    <property type="evidence" value="ECO:0007669"/>
    <property type="project" value="TreeGrafter"/>
</dbReference>
<accession>A0A8S1MUE9</accession>
<name>A0A8S1MUE9_9CILI</name>
<dbReference type="SMART" id="SM00184">
    <property type="entry name" value="RING"/>
    <property type="match status" value="1"/>
</dbReference>
<feature type="domain" description="RING-type" evidence="3">
    <location>
        <begin position="1383"/>
        <end position="1421"/>
    </location>
</feature>
<dbReference type="InterPro" id="IPR001841">
    <property type="entry name" value="Znf_RING"/>
</dbReference>
<dbReference type="GO" id="GO:0030897">
    <property type="term" value="C:HOPS complex"/>
    <property type="evidence" value="ECO:0007669"/>
    <property type="project" value="TreeGrafter"/>
</dbReference>
<sequence length="1489" mass="178880">MQVIQEMIEEFNTLRQQVYEAELRIQQFIDDEQMCIKQSKIQIDEQQTKIQKQNAKIQNDQLNKITLALTNSLTRVIKDLYYDEDKDLTIIKLQEHGIIIELEMKQNDLKRIKLQQVGRRDYTLLDQEHLNIEEMLLKFLEKPDQPFNKKEKLSTNFGSKEAISNIDQILKGNFIENKIIQKEQKKELNNQQINEKKQQDIKQLLYDFQIGDKIIEKSSNQKQVQEINEIPYVLDFIEKKEKQQFQLQTQMDETEMLKAFKKKMHTLEVFQEIEISNEQVEFYEKNKGMIITSITCFENIVAFGTSKAIIYIQCNNQIIQLEQNKKINLCSIICLSYFDKGKKLIAISQQQILLFIKNQFTKAFQINIEGKPVAMTMCNKGENFKFQFLMTDSLGNVYLVGVKQTFLNYEIQFKLLLKENNICYQIESLNFKDQEYIFLTFKDSIQIINLIPEYQLLIKLNYKVPQDKYIQTKCQIEKEILKIAVSYENTLEILSIQFDKKKQKKQNLNLLCSYNFNNEDIQYLIWLSNDIIFIKHERKRYSLISISEILQQKVELIQKQLSHDILSLKLGDKFQVFVNSICNSQNYLFFISTEQKQRIIHYKLKTWEDFIQQFQLNGQWKEQFGMGLYLYQGNLIKLGNLPRIERQEYLKPYLHIQIQKFVENSVKSQTSSSVYIAIEFLTMIESYEFLFNQIYLIYKNNRFEKEFYKSLESFIQQGVIKQIPTDSLKDLLQYLCQEHKISLLKLFIANLDKRYINSSLIKEYFIRCNLQTLSIYIPSKEIDNYKSPLKTIFEIYEQILNKNQQDLQYYFKSIEIDIQNLSNKQIDEEIQNLGYKCIWFLSLLFKGEQFSQERIPEDYWSQIVGDILQWILQNQILEKFLQIDVGIFLNEFLLIFKDDKKYRQLQKYENVLREDLEEELTFSEIILQKVEMTIKKLNMVNQFNSFILEIMKLGYKITYEHFLQVMIHNLRNPYENLQYFVKQSNFKYQKRDYQFIHDFTKQDKVKRDNFLIQYITFFRKRLLNDDATLQEILTEASQSKLSCSRIQSEIYCLKGEWFKCLDTMLSSTIKEDKDYIFNYIDRILNSNEFVNQIQEILEYLLAIIQKLADISVEKLKILLHHFSGDLYKQAIEKLDSHPNFKLHLLYEIIKEQRSKNQIIDNSIMISYFRLLCKHYPDDVYEELQYGDFPQEECMKICKEFNIMKGMAFLKERSGFLKEALEIYFDVISKDFDLIEIKESQIHLDEEIQILIIPCLKICRENYSNQYDNFELWLIFIQRMQKLRLEFFQQTPKYKSINKVFMEIIVEILDRVHPNLIINNLGKLLKNFTQIKELKIITQELQKLCFFQLITFEQYIGNIIYRNFGKLEELYNKGMRGTYLIARCLICQQENDQYMYGFLECNHIFHKQCLKMIKHVKVCKICLDQGNHCDKLKVQLEILVENNYEQQDDVELKQATVEEQQILSKQEKRMMQINKWKMRDIENEFNKVLY</sequence>
<dbReference type="Pfam" id="PF12816">
    <property type="entry name" value="TPR_Vps8"/>
    <property type="match status" value="1"/>
</dbReference>
<protein>
    <recommendedName>
        <fullName evidence="3">RING-type domain-containing protein</fullName>
    </recommendedName>
</protein>
<keyword evidence="1" id="KW-0863">Zinc-finger</keyword>
<evidence type="ECO:0000256" key="1">
    <source>
        <dbReference type="PROSITE-ProRule" id="PRU00175"/>
    </source>
</evidence>
<proteinExistence type="predicted"/>
<keyword evidence="5" id="KW-1185">Reference proteome</keyword>
<dbReference type="PROSITE" id="PS50089">
    <property type="entry name" value="ZF_RING_2"/>
    <property type="match status" value="1"/>
</dbReference>
<dbReference type="GO" id="GO:0034058">
    <property type="term" value="P:endosomal vesicle fusion"/>
    <property type="evidence" value="ECO:0007669"/>
    <property type="project" value="TreeGrafter"/>
</dbReference>
<evidence type="ECO:0000313" key="4">
    <source>
        <dbReference type="EMBL" id="CAD8083032.1"/>
    </source>
</evidence>
<comment type="caution">
    <text evidence="4">The sequence shown here is derived from an EMBL/GenBank/DDBJ whole genome shotgun (WGS) entry which is preliminary data.</text>
</comment>
<evidence type="ECO:0000259" key="3">
    <source>
        <dbReference type="PROSITE" id="PS50089"/>
    </source>
</evidence>
<dbReference type="CDD" id="cd16448">
    <property type="entry name" value="RING-H2"/>
    <property type="match status" value="1"/>
</dbReference>
<dbReference type="Proteomes" id="UP000692954">
    <property type="component" value="Unassembled WGS sequence"/>
</dbReference>
<dbReference type="InterPro" id="IPR025941">
    <property type="entry name" value="Vps8_central_dom"/>
</dbReference>
<gene>
    <name evidence="4" type="ORF">PSON_ATCC_30995.1.T0440190</name>
</gene>